<dbReference type="Gene3D" id="3.40.50.2300">
    <property type="match status" value="1"/>
</dbReference>
<dbReference type="InterPro" id="IPR050595">
    <property type="entry name" value="Bact_response_regulator"/>
</dbReference>
<dbReference type="CDD" id="cd00156">
    <property type="entry name" value="REC"/>
    <property type="match status" value="1"/>
</dbReference>
<evidence type="ECO:0000256" key="1">
    <source>
        <dbReference type="ARBA" id="ARBA00022553"/>
    </source>
</evidence>
<evidence type="ECO:0000256" key="2">
    <source>
        <dbReference type="PROSITE-ProRule" id="PRU00169"/>
    </source>
</evidence>
<dbReference type="PANTHER" id="PTHR44591:SF21">
    <property type="entry name" value="TWO-COMPONENT RESPONSE REGULATOR"/>
    <property type="match status" value="1"/>
</dbReference>
<dbReference type="SUPFAM" id="SSF52172">
    <property type="entry name" value="CheY-like"/>
    <property type="match status" value="1"/>
</dbReference>
<evidence type="ECO:0000259" key="3">
    <source>
        <dbReference type="PROSITE" id="PS50110"/>
    </source>
</evidence>
<dbReference type="Proteomes" id="UP000236884">
    <property type="component" value="Chromosome"/>
</dbReference>
<reference evidence="4 5" key="1">
    <citation type="submission" date="2015-08" db="EMBL/GenBank/DDBJ databases">
        <title>Investigation of the bacterial diversity of lava forest soil.</title>
        <authorList>
            <person name="Lee J.S."/>
        </authorList>
    </citation>
    <scope>NUCLEOTIDE SEQUENCE [LARGE SCALE GENOMIC DNA]</scope>
    <source>
        <strain evidence="4 5">GJW-30</strain>
    </source>
</reference>
<dbReference type="Pfam" id="PF00072">
    <property type="entry name" value="Response_reg"/>
    <property type="match status" value="1"/>
</dbReference>
<dbReference type="AlphaFoldDB" id="A0A0S3PYA9"/>
<organism evidence="4 5">
    <name type="scientific">Variibacter gotjawalensis</name>
    <dbReference type="NCBI Taxonomy" id="1333996"/>
    <lineage>
        <taxon>Bacteria</taxon>
        <taxon>Pseudomonadati</taxon>
        <taxon>Pseudomonadota</taxon>
        <taxon>Alphaproteobacteria</taxon>
        <taxon>Hyphomicrobiales</taxon>
        <taxon>Nitrobacteraceae</taxon>
        <taxon>Variibacter</taxon>
    </lineage>
</organism>
<dbReference type="GO" id="GO:0000160">
    <property type="term" value="P:phosphorelay signal transduction system"/>
    <property type="evidence" value="ECO:0007669"/>
    <property type="project" value="InterPro"/>
</dbReference>
<dbReference type="PANTHER" id="PTHR44591">
    <property type="entry name" value="STRESS RESPONSE REGULATOR PROTEIN 1"/>
    <property type="match status" value="1"/>
</dbReference>
<keyword evidence="1 2" id="KW-0597">Phosphoprotein</keyword>
<dbReference type="SMART" id="SM00448">
    <property type="entry name" value="REC"/>
    <property type="match status" value="1"/>
</dbReference>
<sequence>MAALKNTVLLVEDEPMLSDMTRYAFMDAGFNVIAVGSAEEALGLAFCDVEFDLMFTDINLDGPMTGWELTESMHDMRPDLPIIATSGSASREEIAARVDGTSFVSKPYMSADVIAMASRMIEEARAAQAKSRRSAPKLVNRLSA</sequence>
<dbReference type="InterPro" id="IPR001789">
    <property type="entry name" value="Sig_transdc_resp-reg_receiver"/>
</dbReference>
<dbReference type="KEGG" id="vgo:GJW-30_1_03433"/>
<feature type="domain" description="Response regulatory" evidence="3">
    <location>
        <begin position="7"/>
        <end position="121"/>
    </location>
</feature>
<name>A0A0S3PYA9_9BRAD</name>
<accession>A0A0S3PYA9</accession>
<evidence type="ECO:0000313" key="4">
    <source>
        <dbReference type="EMBL" id="BAT60883.1"/>
    </source>
</evidence>
<feature type="modified residue" description="4-aspartylphosphate" evidence="2">
    <location>
        <position position="57"/>
    </location>
</feature>
<keyword evidence="5" id="KW-1185">Reference proteome</keyword>
<proteinExistence type="predicted"/>
<dbReference type="RefSeq" id="WP_157746776.1">
    <property type="nucleotide sequence ID" value="NZ_AP014946.1"/>
</dbReference>
<evidence type="ECO:0000313" key="5">
    <source>
        <dbReference type="Proteomes" id="UP000236884"/>
    </source>
</evidence>
<gene>
    <name evidence="4" type="ORF">GJW-30_1_03433</name>
</gene>
<dbReference type="EMBL" id="AP014946">
    <property type="protein sequence ID" value="BAT60883.1"/>
    <property type="molecule type" value="Genomic_DNA"/>
</dbReference>
<dbReference type="InterPro" id="IPR011006">
    <property type="entry name" value="CheY-like_superfamily"/>
</dbReference>
<dbReference type="PROSITE" id="PS50110">
    <property type="entry name" value="RESPONSE_REGULATORY"/>
    <property type="match status" value="1"/>
</dbReference>
<protein>
    <submittedName>
        <fullName evidence="4">Blue-light-activated protein</fullName>
    </submittedName>
</protein>